<comment type="caution">
    <text evidence="1">The sequence shown here is derived from an EMBL/GenBank/DDBJ whole genome shotgun (WGS) entry which is preliminary data.</text>
</comment>
<keyword evidence="2" id="KW-1185">Reference proteome</keyword>
<dbReference type="EMBL" id="JBHUHP010000016">
    <property type="protein sequence ID" value="MFD2093295.1"/>
    <property type="molecule type" value="Genomic_DNA"/>
</dbReference>
<accession>A0ABW4XF50</accession>
<reference evidence="2" key="1">
    <citation type="journal article" date="2019" name="Int. J. Syst. Evol. Microbiol.">
        <title>The Global Catalogue of Microorganisms (GCM) 10K type strain sequencing project: providing services to taxonomists for standard genome sequencing and annotation.</title>
        <authorList>
            <consortium name="The Broad Institute Genomics Platform"/>
            <consortium name="The Broad Institute Genome Sequencing Center for Infectious Disease"/>
            <person name="Wu L."/>
            <person name="Ma J."/>
        </authorList>
    </citation>
    <scope>NUCLEOTIDE SEQUENCE [LARGE SCALE GENOMIC DNA]</scope>
    <source>
        <strain evidence="2">JCM 3338</strain>
    </source>
</reference>
<dbReference type="RefSeq" id="WP_376878679.1">
    <property type="nucleotide sequence ID" value="NZ_JBHUHP010000016.1"/>
</dbReference>
<organism evidence="1 2">
    <name type="scientific">Blastococcus deserti</name>
    <dbReference type="NCBI Taxonomy" id="2259033"/>
    <lineage>
        <taxon>Bacteria</taxon>
        <taxon>Bacillati</taxon>
        <taxon>Actinomycetota</taxon>
        <taxon>Actinomycetes</taxon>
        <taxon>Geodermatophilales</taxon>
        <taxon>Geodermatophilaceae</taxon>
        <taxon>Blastococcus</taxon>
    </lineage>
</organism>
<gene>
    <name evidence="1" type="ORF">ACFSHS_17165</name>
</gene>
<protein>
    <submittedName>
        <fullName evidence="1">Uncharacterized protein</fullName>
    </submittedName>
</protein>
<dbReference type="Proteomes" id="UP001597402">
    <property type="component" value="Unassembled WGS sequence"/>
</dbReference>
<evidence type="ECO:0000313" key="2">
    <source>
        <dbReference type="Proteomes" id="UP001597402"/>
    </source>
</evidence>
<sequence length="44" mass="4728">MTAEAFVYDAVRTPRGKDGERFRPPAILLERAVPAGSLRAAVTA</sequence>
<proteinExistence type="predicted"/>
<name>A0ABW4XF50_9ACTN</name>
<evidence type="ECO:0000313" key="1">
    <source>
        <dbReference type="EMBL" id="MFD2093295.1"/>
    </source>
</evidence>